<dbReference type="Pfam" id="PF04842">
    <property type="entry name" value="DUF639"/>
    <property type="match status" value="1"/>
</dbReference>
<dbReference type="InterPro" id="IPR006927">
    <property type="entry name" value="DUF639"/>
</dbReference>
<gene>
    <name evidence="2" type="primary">IP3R_2</name>
    <name evidence="2" type="ORF">g.83439</name>
</gene>
<keyword evidence="1" id="KW-0472">Membrane</keyword>
<organism evidence="2">
    <name type="scientific">Anthurium amnicola</name>
    <dbReference type="NCBI Taxonomy" id="1678845"/>
    <lineage>
        <taxon>Eukaryota</taxon>
        <taxon>Viridiplantae</taxon>
        <taxon>Streptophyta</taxon>
        <taxon>Embryophyta</taxon>
        <taxon>Tracheophyta</taxon>
        <taxon>Spermatophyta</taxon>
        <taxon>Magnoliopsida</taxon>
        <taxon>Liliopsida</taxon>
        <taxon>Araceae</taxon>
        <taxon>Pothoideae</taxon>
        <taxon>Potheae</taxon>
        <taxon>Anthurium</taxon>
    </lineage>
</organism>
<dbReference type="PANTHER" id="PTHR31860">
    <property type="entry name" value="HEAT-INDUCIBLE TRANSCRIPTION REPRESSOR (DUF639)-RELATED"/>
    <property type="match status" value="1"/>
</dbReference>
<proteinExistence type="predicted"/>
<feature type="transmembrane region" description="Helical" evidence="1">
    <location>
        <begin position="575"/>
        <end position="593"/>
    </location>
</feature>
<reference evidence="2" key="1">
    <citation type="submission" date="2015-07" db="EMBL/GenBank/DDBJ databases">
        <title>Transcriptome Assembly of Anthurium amnicola.</title>
        <authorList>
            <person name="Suzuki J."/>
        </authorList>
    </citation>
    <scope>NUCLEOTIDE SEQUENCE</scope>
</reference>
<name>A0A1D1Y7Q1_9ARAE</name>
<dbReference type="AlphaFoldDB" id="A0A1D1Y7Q1"/>
<keyword evidence="1" id="KW-0812">Transmembrane</keyword>
<feature type="transmembrane region" description="Helical" evidence="1">
    <location>
        <begin position="658"/>
        <end position="683"/>
    </location>
</feature>
<dbReference type="PANTHER" id="PTHR31860:SF4">
    <property type="entry name" value="OS02G0637800 PROTEIN"/>
    <property type="match status" value="1"/>
</dbReference>
<sequence length="728" mass="82134">MEGGAGVLRSFMQQRSLKSLFCRAGSGRKSSDGDWAEGSPPSDPIPLLSPIANSVVSRCARILLLLTGDLQQHFENEMPDHIKKPSSYARNLLEYCLYRTLQVVTKHPQYIGDKEFRRLSYDMMLAWETPGSGNEIILSANAQSSNLEIEDEEEGSFFYADSTSMAVQVDCKKTVGREAFARIAPACPAVADTITVLNLFDALTSSSAGQLHFLLYDKYLGSLDKVLKSAKHVSALSFTSSLQLVEGEIILDVDGTMPTQPVLQHIGISAWPGRLTLTNRALYFESLGVGSYDKAVVYDLAGDLKQVIKPELIGPLGARLFDKAVMYKSNSLEEPVYFEFPELKGHSRRDYWLAIIHEVLNVHKFIRKFELGKIQQAEALSKAIIGIFQCRAMKEYFHIIPSHSKTLLLFSLAEKLPKGDEILEVLHDHLELLCMGPKVHDDHETSLDAKSPAGLFPVSLLALTRRGFSLLKKADGIAESGSLFSDFYVGDKSPLEIAVRQSMCYSGQAETARATVEQVKVEGIDTNFAVMKELLFPAIESYRRVHFLATWEDPFKSTVFMVLIFYIVHRGWTRYILPCTFISLGTLMLWRCWRKHHMKEKQLEAFRIMTPPSKNPVEQLLTLQEAISQVETLIQAGNIILLKLRTILFAAVPQTNRVAIILIAMGALFIFVPFKHLVFLIFLEAYTREMPVRKYNSEKFIRRMREWWVCIPAAPVKLIRPKDGKKRK</sequence>
<protein>
    <submittedName>
        <fullName evidence="2">Inositol 1,4,5-trisphosphate receptor</fullName>
    </submittedName>
</protein>
<dbReference type="EMBL" id="GDJX01017278">
    <property type="protein sequence ID" value="JAT50658.1"/>
    <property type="molecule type" value="Transcribed_RNA"/>
</dbReference>
<keyword evidence="1" id="KW-1133">Transmembrane helix</keyword>
<accession>A0A1D1Y7Q1</accession>
<evidence type="ECO:0000313" key="2">
    <source>
        <dbReference type="EMBL" id="JAT50658.1"/>
    </source>
</evidence>
<keyword evidence="2" id="KW-0675">Receptor</keyword>
<evidence type="ECO:0000256" key="1">
    <source>
        <dbReference type="SAM" id="Phobius"/>
    </source>
</evidence>